<evidence type="ECO:0000313" key="7">
    <source>
        <dbReference type="EMBL" id="MFK7161668.1"/>
    </source>
</evidence>
<keyword evidence="5" id="KW-0472">Membrane</keyword>
<dbReference type="EMBL" id="JBANFI010000008">
    <property type="protein sequence ID" value="MFK7161668.1"/>
    <property type="molecule type" value="Genomic_DNA"/>
</dbReference>
<dbReference type="NCBIfam" id="TIGR00229">
    <property type="entry name" value="sensory_box"/>
    <property type="match status" value="1"/>
</dbReference>
<keyword evidence="5" id="KW-1133">Transmembrane helix</keyword>
<organism evidence="7 8">
    <name type="scientific">Marinospirillum alkalitolerans</name>
    <dbReference type="NCBI Taxonomy" id="3123374"/>
    <lineage>
        <taxon>Bacteria</taxon>
        <taxon>Pseudomonadati</taxon>
        <taxon>Pseudomonadota</taxon>
        <taxon>Gammaproteobacteria</taxon>
        <taxon>Oceanospirillales</taxon>
        <taxon>Oceanospirillaceae</taxon>
        <taxon>Marinospirillum</taxon>
    </lineage>
</organism>
<sequence length="521" mass="56988">MKTNLPVTDQEVSLSAQDRLVSTTDLKGITRYANADFQRISGFSDADLIGHNHNVVRHPDMPPLAFADLWARLKKGESWMGVVKNRCKNGDYYWVDAFISPIFEGKQHVGYQSVRVKPNKHLIDRAQASYQAINSGQQKAPKKRWSVYGLLLGLILAQILSTLGILYLVDDRSFAGLLAGVVGLSILGAAAYFLNPLKNIYRAALSVVDNPVTQQVYAGKMNEFGALELALRMQQAQLRTVVGRIEDATQALDEVAQSADSTFTQAEEGVKEQEERLDVLASMTEQLSSSIHHVDQHMQDIKQASTQMQQEIQQGEVSIQQSVASVQTMAERYTRAVTRIESLEEDAASISDSLQAIREIADQTNLLALNAAIEAARAGESGRGFAVVADAVRQLATNTQDVTATISERIEAIQSSISGATAELLASQADTQRSVTQIEQAGAVLLELTQVATELQLASQQTAAAMSQQSQAGDVLVDTLHQLQKLTEQNRQQAELSAQSADHLTDQIHQMHSLARTFGHR</sequence>
<dbReference type="CDD" id="cd00130">
    <property type="entry name" value="PAS"/>
    <property type="match status" value="1"/>
</dbReference>
<evidence type="ECO:0000313" key="8">
    <source>
        <dbReference type="Proteomes" id="UP001621714"/>
    </source>
</evidence>
<dbReference type="InterPro" id="IPR035965">
    <property type="entry name" value="PAS-like_dom_sf"/>
</dbReference>
<evidence type="ECO:0000256" key="4">
    <source>
        <dbReference type="SAM" id="Coils"/>
    </source>
</evidence>
<dbReference type="InterPro" id="IPR013655">
    <property type="entry name" value="PAS_fold_3"/>
</dbReference>
<dbReference type="Gene3D" id="1.10.287.950">
    <property type="entry name" value="Methyl-accepting chemotaxis protein"/>
    <property type="match status" value="1"/>
</dbReference>
<protein>
    <submittedName>
        <fullName evidence="7">PAS domain-containing methyl-accepting chemotaxis protein</fullName>
    </submittedName>
</protein>
<name>A0ABW8PZF2_9GAMM</name>
<keyword evidence="4" id="KW-0175">Coiled coil</keyword>
<keyword evidence="8" id="KW-1185">Reference proteome</keyword>
<dbReference type="InterPro" id="IPR004089">
    <property type="entry name" value="MCPsignal_dom"/>
</dbReference>
<accession>A0ABW8PZF2</accession>
<dbReference type="RefSeq" id="WP_405340939.1">
    <property type="nucleotide sequence ID" value="NZ_JBANFI010000008.1"/>
</dbReference>
<evidence type="ECO:0000256" key="3">
    <source>
        <dbReference type="PROSITE-ProRule" id="PRU00284"/>
    </source>
</evidence>
<dbReference type="SUPFAM" id="SSF55785">
    <property type="entry name" value="PYP-like sensor domain (PAS domain)"/>
    <property type="match status" value="1"/>
</dbReference>
<feature type="coiled-coil region" evidence="4">
    <location>
        <begin position="294"/>
        <end position="360"/>
    </location>
</feature>
<dbReference type="SUPFAM" id="SSF58104">
    <property type="entry name" value="Methyl-accepting chemotaxis protein (MCP) signaling domain"/>
    <property type="match status" value="1"/>
</dbReference>
<feature type="domain" description="Methyl-accepting transducer" evidence="6">
    <location>
        <begin position="248"/>
        <end position="484"/>
    </location>
</feature>
<feature type="transmembrane region" description="Helical" evidence="5">
    <location>
        <begin position="147"/>
        <end position="168"/>
    </location>
</feature>
<dbReference type="PROSITE" id="PS50111">
    <property type="entry name" value="CHEMOTAXIS_TRANSDUC_2"/>
    <property type="match status" value="1"/>
</dbReference>
<evidence type="ECO:0000256" key="1">
    <source>
        <dbReference type="ARBA" id="ARBA00004370"/>
    </source>
</evidence>
<evidence type="ECO:0000256" key="2">
    <source>
        <dbReference type="ARBA" id="ARBA00023224"/>
    </source>
</evidence>
<dbReference type="InterPro" id="IPR000014">
    <property type="entry name" value="PAS"/>
</dbReference>
<dbReference type="Proteomes" id="UP001621714">
    <property type="component" value="Unassembled WGS sequence"/>
</dbReference>
<dbReference type="Pfam" id="PF08447">
    <property type="entry name" value="PAS_3"/>
    <property type="match status" value="1"/>
</dbReference>
<dbReference type="SMART" id="SM00283">
    <property type="entry name" value="MA"/>
    <property type="match status" value="1"/>
</dbReference>
<reference evidence="7 8" key="1">
    <citation type="submission" date="2024-02" db="EMBL/GenBank/DDBJ databases">
        <title>Marinospirillum sp. MEB 164 isolated from Lonar lake sediment.</title>
        <authorList>
            <person name="Joshi A."/>
            <person name="Thite S."/>
        </authorList>
    </citation>
    <scope>NUCLEOTIDE SEQUENCE [LARGE SCALE GENOMIC DNA]</scope>
    <source>
        <strain evidence="7 8">MEB164</strain>
    </source>
</reference>
<dbReference type="Pfam" id="PF00015">
    <property type="entry name" value="MCPsignal"/>
    <property type="match status" value="1"/>
</dbReference>
<keyword evidence="5" id="KW-0812">Transmembrane</keyword>
<comment type="caution">
    <text evidence="7">The sequence shown here is derived from an EMBL/GenBank/DDBJ whole genome shotgun (WGS) entry which is preliminary data.</text>
</comment>
<proteinExistence type="predicted"/>
<dbReference type="Gene3D" id="3.30.450.20">
    <property type="entry name" value="PAS domain"/>
    <property type="match status" value="1"/>
</dbReference>
<evidence type="ECO:0000259" key="6">
    <source>
        <dbReference type="PROSITE" id="PS50111"/>
    </source>
</evidence>
<dbReference type="PANTHER" id="PTHR32089:SF74">
    <property type="entry name" value="METHYL-ACCEPTING CHEMOTAXIS PROTEIN AER"/>
    <property type="match status" value="1"/>
</dbReference>
<comment type="subcellular location">
    <subcellularLocation>
        <location evidence="1">Membrane</location>
    </subcellularLocation>
</comment>
<dbReference type="PANTHER" id="PTHR32089">
    <property type="entry name" value="METHYL-ACCEPTING CHEMOTAXIS PROTEIN MCPB"/>
    <property type="match status" value="1"/>
</dbReference>
<evidence type="ECO:0000256" key="5">
    <source>
        <dbReference type="SAM" id="Phobius"/>
    </source>
</evidence>
<keyword evidence="2 3" id="KW-0807">Transducer</keyword>
<feature type="transmembrane region" description="Helical" evidence="5">
    <location>
        <begin position="174"/>
        <end position="194"/>
    </location>
</feature>
<gene>
    <name evidence="7" type="ORF">V6U78_11530</name>
</gene>